<organism evidence="2 3">
    <name type="scientific">Ktedonospora formicarum</name>
    <dbReference type="NCBI Taxonomy" id="2778364"/>
    <lineage>
        <taxon>Bacteria</taxon>
        <taxon>Bacillati</taxon>
        <taxon>Chloroflexota</taxon>
        <taxon>Ktedonobacteria</taxon>
        <taxon>Ktedonobacterales</taxon>
        <taxon>Ktedonobacteraceae</taxon>
        <taxon>Ktedonospora</taxon>
    </lineage>
</organism>
<feature type="transmembrane region" description="Helical" evidence="1">
    <location>
        <begin position="81"/>
        <end position="103"/>
    </location>
</feature>
<comment type="caution">
    <text evidence="2">The sequence shown here is derived from an EMBL/GenBank/DDBJ whole genome shotgun (WGS) entry which is preliminary data.</text>
</comment>
<sequence>MLHVPRVTPGRGFLAGVWQMWAILRAEITMQWRRLGFWLTFGIVGAFLLLVSVVTAFSLLHPSPMMEQAYKHYTSAEINNVLTYGVTYYAGIVFGLVVALLTVDRLRRDTQVGIIELQRATPLGEIPYTMGKFLGNYLAVSIPILLMYLLCTMAPIILGMQASIILLFLLAFLLIFAPASLASMGLVLMLASILPVRVVQVGFSVLWLLFNIPAWRALFTIIFNPNGYYIYPLFFPTPLFASKETSLTKALLNITLLVLIGCIAFGLTYVSLTWQRQREENARA</sequence>
<keyword evidence="1" id="KW-0472">Membrane</keyword>
<evidence type="ECO:0000313" key="3">
    <source>
        <dbReference type="Proteomes" id="UP000612362"/>
    </source>
</evidence>
<gene>
    <name evidence="2" type="ORF">KSX_40780</name>
</gene>
<dbReference type="Proteomes" id="UP000612362">
    <property type="component" value="Unassembled WGS sequence"/>
</dbReference>
<feature type="transmembrane region" description="Helical" evidence="1">
    <location>
        <begin position="206"/>
        <end position="231"/>
    </location>
</feature>
<dbReference type="EMBL" id="BNJF01000002">
    <property type="protein sequence ID" value="GHO45915.1"/>
    <property type="molecule type" value="Genomic_DNA"/>
</dbReference>
<feature type="transmembrane region" description="Helical" evidence="1">
    <location>
        <begin position="251"/>
        <end position="274"/>
    </location>
</feature>
<feature type="transmembrane region" description="Helical" evidence="1">
    <location>
        <begin position="35"/>
        <end position="61"/>
    </location>
</feature>
<reference evidence="2" key="1">
    <citation type="submission" date="2020-10" db="EMBL/GenBank/DDBJ databases">
        <title>Taxonomic study of unclassified bacteria belonging to the class Ktedonobacteria.</title>
        <authorList>
            <person name="Yabe S."/>
            <person name="Wang C.M."/>
            <person name="Zheng Y."/>
            <person name="Sakai Y."/>
            <person name="Cavaletti L."/>
            <person name="Monciardini P."/>
            <person name="Donadio S."/>
        </authorList>
    </citation>
    <scope>NUCLEOTIDE SEQUENCE</scope>
    <source>
        <strain evidence="2">SOSP1-1</strain>
    </source>
</reference>
<dbReference type="AlphaFoldDB" id="A0A8J3I312"/>
<accession>A0A8J3I312</accession>
<keyword evidence="1" id="KW-1133">Transmembrane helix</keyword>
<feature type="transmembrane region" description="Helical" evidence="1">
    <location>
        <begin position="164"/>
        <end position="194"/>
    </location>
</feature>
<protein>
    <submittedName>
        <fullName evidence="2">Uncharacterized protein</fullName>
    </submittedName>
</protein>
<proteinExistence type="predicted"/>
<evidence type="ECO:0000313" key="2">
    <source>
        <dbReference type="EMBL" id="GHO45915.1"/>
    </source>
</evidence>
<feature type="transmembrane region" description="Helical" evidence="1">
    <location>
        <begin position="137"/>
        <end position="158"/>
    </location>
</feature>
<keyword evidence="3" id="KW-1185">Reference proteome</keyword>
<dbReference type="RefSeq" id="WP_220195332.1">
    <property type="nucleotide sequence ID" value="NZ_BNJF01000002.1"/>
</dbReference>
<name>A0A8J3I312_9CHLR</name>
<evidence type="ECO:0000256" key="1">
    <source>
        <dbReference type="SAM" id="Phobius"/>
    </source>
</evidence>
<keyword evidence="1" id="KW-0812">Transmembrane</keyword>